<dbReference type="SUPFAM" id="SSF116878">
    <property type="entry name" value="TrmE connector domain"/>
    <property type="match status" value="1"/>
</dbReference>
<dbReference type="Proteomes" id="UP000054558">
    <property type="component" value="Unassembled WGS sequence"/>
</dbReference>
<dbReference type="EMBL" id="DF237110">
    <property type="protein sequence ID" value="GAQ83762.1"/>
    <property type="molecule type" value="Genomic_DNA"/>
</dbReference>
<dbReference type="AlphaFoldDB" id="A0A1Y1I1C7"/>
<dbReference type="Gene3D" id="1.20.120.430">
    <property type="entry name" value="tRNA modification GTPase MnmE domain 2"/>
    <property type="match status" value="2"/>
</dbReference>
<dbReference type="PANTHER" id="PTHR42714">
    <property type="entry name" value="TRNA MODIFICATION GTPASE GTPBP3"/>
    <property type="match status" value="1"/>
</dbReference>
<protein>
    <recommendedName>
        <fullName evidence="1">MnmE helical domain-containing protein</fullName>
    </recommendedName>
</protein>
<accession>A0A1Y1I1C7</accession>
<reference evidence="2 3" key="1">
    <citation type="journal article" date="2014" name="Nat. Commun.">
        <title>Klebsormidium flaccidum genome reveals primary factors for plant terrestrial adaptation.</title>
        <authorList>
            <person name="Hori K."/>
            <person name="Maruyama F."/>
            <person name="Fujisawa T."/>
            <person name="Togashi T."/>
            <person name="Yamamoto N."/>
            <person name="Seo M."/>
            <person name="Sato S."/>
            <person name="Yamada T."/>
            <person name="Mori H."/>
            <person name="Tajima N."/>
            <person name="Moriyama T."/>
            <person name="Ikeuchi M."/>
            <person name="Watanabe M."/>
            <person name="Wada H."/>
            <person name="Kobayashi K."/>
            <person name="Saito M."/>
            <person name="Masuda T."/>
            <person name="Sasaki-Sekimoto Y."/>
            <person name="Mashiguchi K."/>
            <person name="Awai K."/>
            <person name="Shimojima M."/>
            <person name="Masuda S."/>
            <person name="Iwai M."/>
            <person name="Nobusawa T."/>
            <person name="Narise T."/>
            <person name="Kondo S."/>
            <person name="Saito H."/>
            <person name="Sato R."/>
            <person name="Murakawa M."/>
            <person name="Ihara Y."/>
            <person name="Oshima-Yamada Y."/>
            <person name="Ohtaka K."/>
            <person name="Satoh M."/>
            <person name="Sonobe K."/>
            <person name="Ishii M."/>
            <person name="Ohtani R."/>
            <person name="Kanamori-Sato M."/>
            <person name="Honoki R."/>
            <person name="Miyazaki D."/>
            <person name="Mochizuki H."/>
            <person name="Umetsu J."/>
            <person name="Higashi K."/>
            <person name="Shibata D."/>
            <person name="Kamiya Y."/>
            <person name="Sato N."/>
            <person name="Nakamura Y."/>
            <person name="Tabata S."/>
            <person name="Ida S."/>
            <person name="Kurokawa K."/>
            <person name="Ohta H."/>
        </authorList>
    </citation>
    <scope>NUCLEOTIDE SEQUENCE [LARGE SCALE GENOMIC DNA]</scope>
    <source>
        <strain evidence="2 3">NIES-2285</strain>
    </source>
</reference>
<dbReference type="STRING" id="105231.A0A1Y1I1C7"/>
<dbReference type="Pfam" id="PF12631">
    <property type="entry name" value="MnmE_helical"/>
    <property type="match status" value="1"/>
</dbReference>
<dbReference type="PANTHER" id="PTHR42714:SF2">
    <property type="entry name" value="TRNA MODIFICATION GTPASE GTPBP3, MITOCHONDRIAL"/>
    <property type="match status" value="1"/>
</dbReference>
<organism evidence="2 3">
    <name type="scientific">Klebsormidium nitens</name>
    <name type="common">Green alga</name>
    <name type="synonym">Ulothrix nitens</name>
    <dbReference type="NCBI Taxonomy" id="105231"/>
    <lineage>
        <taxon>Eukaryota</taxon>
        <taxon>Viridiplantae</taxon>
        <taxon>Streptophyta</taxon>
        <taxon>Klebsormidiophyceae</taxon>
        <taxon>Klebsormidiales</taxon>
        <taxon>Klebsormidiaceae</taxon>
        <taxon>Klebsormidium</taxon>
    </lineage>
</organism>
<evidence type="ECO:0000259" key="1">
    <source>
        <dbReference type="Pfam" id="PF12631"/>
    </source>
</evidence>
<dbReference type="OrthoDB" id="188276at2759"/>
<gene>
    <name evidence="2" type="ORF">KFL_001610035</name>
</gene>
<dbReference type="InterPro" id="IPR027368">
    <property type="entry name" value="MnmE_dom2"/>
</dbReference>
<dbReference type="InterPro" id="IPR025867">
    <property type="entry name" value="MnmE_helical"/>
</dbReference>
<dbReference type="GO" id="GO:0030488">
    <property type="term" value="P:tRNA methylation"/>
    <property type="evidence" value="ECO:0000318"/>
    <property type="project" value="GO_Central"/>
</dbReference>
<feature type="domain" description="MnmE helical" evidence="1">
    <location>
        <begin position="121"/>
        <end position="189"/>
    </location>
</feature>
<evidence type="ECO:0000313" key="3">
    <source>
        <dbReference type="Proteomes" id="UP000054558"/>
    </source>
</evidence>
<dbReference type="GO" id="GO:0005829">
    <property type="term" value="C:cytosol"/>
    <property type="evidence" value="ECO:0000318"/>
    <property type="project" value="GO_Central"/>
</dbReference>
<dbReference type="GO" id="GO:0005737">
    <property type="term" value="C:cytoplasm"/>
    <property type="evidence" value="ECO:0000318"/>
    <property type="project" value="GO_Central"/>
</dbReference>
<proteinExistence type="predicted"/>
<dbReference type="GO" id="GO:0002098">
    <property type="term" value="P:tRNA wobble uridine modification"/>
    <property type="evidence" value="ECO:0000318"/>
    <property type="project" value="GO_Central"/>
</dbReference>
<sequence length="192" mass="20888">MGDTSCAERVTPRRRVSTRAPCQPSDCAKGGLSSFVTALCAECIDLLLEMEARLDFDEELPPFDFPALIEHIHTISRPAAAGGDAPSWAPLGTWWRQRCRSGGIPVYLLDIEGAGEAAAEGISWAVNQRQAEQLVRASEALQRLVASIEDDLPIDFWTVDVREAALALGRISGDDVTEEVLDGIFSRFCIGK</sequence>
<evidence type="ECO:0000313" key="2">
    <source>
        <dbReference type="EMBL" id="GAQ83762.1"/>
    </source>
</evidence>
<keyword evidence="3" id="KW-1185">Reference proteome</keyword>
<name>A0A1Y1I1C7_KLENI</name>